<evidence type="ECO:0000259" key="1">
    <source>
        <dbReference type="Pfam" id="PF04149"/>
    </source>
</evidence>
<feature type="domain" description="DUF397" evidence="1">
    <location>
        <begin position="8"/>
        <end position="57"/>
    </location>
</feature>
<name>A0A8J3C207_9ACTN</name>
<dbReference type="InterPro" id="IPR007278">
    <property type="entry name" value="DUF397"/>
</dbReference>
<proteinExistence type="predicted"/>
<dbReference type="EMBL" id="BMMX01000015">
    <property type="protein sequence ID" value="GGK98685.1"/>
    <property type="molecule type" value="Genomic_DNA"/>
</dbReference>
<dbReference type="Pfam" id="PF04149">
    <property type="entry name" value="DUF397"/>
    <property type="match status" value="1"/>
</dbReference>
<organism evidence="2 3">
    <name type="scientific">Mangrovihabitans endophyticus</name>
    <dbReference type="NCBI Taxonomy" id="1751298"/>
    <lineage>
        <taxon>Bacteria</taxon>
        <taxon>Bacillati</taxon>
        <taxon>Actinomycetota</taxon>
        <taxon>Actinomycetes</taxon>
        <taxon>Micromonosporales</taxon>
        <taxon>Micromonosporaceae</taxon>
        <taxon>Mangrovihabitans</taxon>
    </lineage>
</organism>
<reference evidence="2" key="2">
    <citation type="submission" date="2020-09" db="EMBL/GenBank/DDBJ databases">
        <authorList>
            <person name="Sun Q."/>
            <person name="Zhou Y."/>
        </authorList>
    </citation>
    <scope>NUCLEOTIDE SEQUENCE</scope>
    <source>
        <strain evidence="2">CGMCC 4.7299</strain>
    </source>
</reference>
<protein>
    <recommendedName>
        <fullName evidence="1">DUF397 domain-containing protein</fullName>
    </recommendedName>
</protein>
<dbReference type="Proteomes" id="UP000656042">
    <property type="component" value="Unassembled WGS sequence"/>
</dbReference>
<evidence type="ECO:0000313" key="2">
    <source>
        <dbReference type="EMBL" id="GGK98685.1"/>
    </source>
</evidence>
<keyword evidence="3" id="KW-1185">Reference proteome</keyword>
<reference evidence="2" key="1">
    <citation type="journal article" date="2014" name="Int. J. Syst. Evol. Microbiol.">
        <title>Complete genome sequence of Corynebacterium casei LMG S-19264T (=DSM 44701T), isolated from a smear-ripened cheese.</title>
        <authorList>
            <consortium name="US DOE Joint Genome Institute (JGI-PGF)"/>
            <person name="Walter F."/>
            <person name="Albersmeier A."/>
            <person name="Kalinowski J."/>
            <person name="Ruckert C."/>
        </authorList>
    </citation>
    <scope>NUCLEOTIDE SEQUENCE</scope>
    <source>
        <strain evidence="2">CGMCC 4.7299</strain>
    </source>
</reference>
<comment type="caution">
    <text evidence="2">The sequence shown here is derived from an EMBL/GenBank/DDBJ whole genome shotgun (WGS) entry which is preliminary data.</text>
</comment>
<gene>
    <name evidence="2" type="ORF">GCM10012284_36180</name>
</gene>
<sequence>MNVAESPKWTKSSRCSGGNCIEVAKVADQYLIRDSKNPDITPLAFTADEWTAFVEGVGAGDFTFQ</sequence>
<evidence type="ECO:0000313" key="3">
    <source>
        <dbReference type="Proteomes" id="UP000656042"/>
    </source>
</evidence>
<dbReference type="AlphaFoldDB" id="A0A8J3C207"/>
<accession>A0A8J3C207</accession>